<evidence type="ECO:0000313" key="1">
    <source>
        <dbReference type="EMBL" id="QVY63956.1"/>
    </source>
</evidence>
<evidence type="ECO:0000313" key="2">
    <source>
        <dbReference type="Proteomes" id="UP000679247"/>
    </source>
</evidence>
<geneLocation type="plasmid" evidence="1 2">
    <name>p_unnamed</name>
</geneLocation>
<keyword evidence="1" id="KW-0614">Plasmid</keyword>
<name>A0ABX8FIZ6_9BACI</name>
<dbReference type="RefSeq" id="WP_214479016.1">
    <property type="nucleotide sequence ID" value="NZ_CP071710.1"/>
</dbReference>
<dbReference type="EMBL" id="CP071710">
    <property type="protein sequence ID" value="QVY63956.1"/>
    <property type="molecule type" value="Genomic_DNA"/>
</dbReference>
<dbReference type="Proteomes" id="UP000679247">
    <property type="component" value="Plasmid p_unnamed"/>
</dbReference>
<organism evidence="1 2">
    <name type="scientific">Cytobacillus gottheilii</name>
    <dbReference type="NCBI Taxonomy" id="859144"/>
    <lineage>
        <taxon>Bacteria</taxon>
        <taxon>Bacillati</taxon>
        <taxon>Bacillota</taxon>
        <taxon>Bacilli</taxon>
        <taxon>Bacillales</taxon>
        <taxon>Bacillaceae</taxon>
        <taxon>Cytobacillus</taxon>
    </lineage>
</organism>
<protein>
    <submittedName>
        <fullName evidence="1">Uncharacterized protein</fullName>
    </submittedName>
</protein>
<accession>A0ABX8FIZ6</accession>
<keyword evidence="2" id="KW-1185">Reference proteome</keyword>
<proteinExistence type="predicted"/>
<sequence length="280" mass="32993">MEETKLTVSGFLQKVSRYYIPSIYRDYGNRTDQSYVYPSDTFYNLVNRDQVHYHFASNLEVRRQQLKELLDLHKLGETPIHLIHLGFFYIYGQYFSDYIRDDIKENLIGKKRVDLYNSIPEFRLIGNDGFIADTWFALRKEHEKEDWERNPGFHNVRLLFRPEIFSNYGTLYYDVDWLEPKSNGPRNECYKYTKETDPMITKVDDSYIEGTIEVGPDGGGLRHFINGKAIHAGTLLEIKFGTGWIPGRYEWSFKTGDPIRLHSGNDELLIKEGHLVRVKR</sequence>
<gene>
    <name evidence="1" type="ORF">J1899_22220</name>
</gene>
<reference evidence="1 2" key="1">
    <citation type="submission" date="2021-03" db="EMBL/GenBank/DDBJ databases">
        <title>The first data on the complete genome of the tetrodotoxin-producing bacterium.</title>
        <authorList>
            <person name="Melnikova D.I."/>
            <person name="Nijland R."/>
            <person name="Magarlamov T.Y."/>
        </authorList>
    </citation>
    <scope>NUCLEOTIDE SEQUENCE [LARGE SCALE GENOMIC DNA]</scope>
    <source>
        <strain evidence="1 2">1839</strain>
        <plasmid evidence="1 2">p_unnamed</plasmid>
    </source>
</reference>